<dbReference type="Gene3D" id="1.10.530.10">
    <property type="match status" value="1"/>
</dbReference>
<accession>A0A8J6LRM8</accession>
<dbReference type="SUPFAM" id="SSF53955">
    <property type="entry name" value="Lysozyme-like"/>
    <property type="match status" value="1"/>
</dbReference>
<keyword evidence="3" id="KW-1185">Reference proteome</keyword>
<dbReference type="PANTHER" id="PTHR37423">
    <property type="entry name" value="SOLUBLE LYTIC MUREIN TRANSGLYCOSYLASE-RELATED"/>
    <property type="match status" value="1"/>
</dbReference>
<feature type="domain" description="Transglycosylase SLT" evidence="1">
    <location>
        <begin position="69"/>
        <end position="160"/>
    </location>
</feature>
<protein>
    <submittedName>
        <fullName evidence="2">Lytic transglycosylase domain-containing protein</fullName>
    </submittedName>
</protein>
<evidence type="ECO:0000259" key="1">
    <source>
        <dbReference type="Pfam" id="PF01464"/>
    </source>
</evidence>
<proteinExistence type="predicted"/>
<dbReference type="Proteomes" id="UP000657177">
    <property type="component" value="Unassembled WGS sequence"/>
</dbReference>
<dbReference type="CDD" id="cd00254">
    <property type="entry name" value="LT-like"/>
    <property type="match status" value="1"/>
</dbReference>
<comment type="caution">
    <text evidence="2">The sequence shown here is derived from an EMBL/GenBank/DDBJ whole genome shotgun (WGS) entry which is preliminary data.</text>
</comment>
<reference evidence="2" key="1">
    <citation type="submission" date="2020-06" db="EMBL/GenBank/DDBJ databases">
        <title>Novel chitinolytic bacterium.</title>
        <authorList>
            <person name="Ungkulpasvich U."/>
            <person name="Kosugi A."/>
            <person name="Uke A."/>
        </authorList>
    </citation>
    <scope>NUCLEOTIDE SEQUENCE</scope>
    <source>
        <strain evidence="2">UUS1-1</strain>
    </source>
</reference>
<dbReference type="EMBL" id="JAAKDE010000003">
    <property type="protein sequence ID" value="MBA2132287.1"/>
    <property type="molecule type" value="Genomic_DNA"/>
</dbReference>
<sequence length="184" mass="21354">MVFRRMLKITTLTLFFFFFTSPAVMDFITGKHEAGLVHDPMVKIERFIRRHHPEIPQEDLEEITVAVLDASAHYNIDYYLILSLIAAESGFRKTAVSRKGARGLTQLMPFNCYDLDWKDIRANIFRGTEYLRQQLERFGTIPTALAAYNAGPTRIARSKEWPRETRLYVQRVTGYYQDLIGLAN</sequence>
<dbReference type="AlphaFoldDB" id="A0A8J6LRM8"/>
<name>A0A8J6LRM8_9FIRM</name>
<dbReference type="Pfam" id="PF01464">
    <property type="entry name" value="SLT"/>
    <property type="match status" value="1"/>
</dbReference>
<evidence type="ECO:0000313" key="3">
    <source>
        <dbReference type="Proteomes" id="UP000657177"/>
    </source>
</evidence>
<evidence type="ECO:0000313" key="2">
    <source>
        <dbReference type="EMBL" id="MBA2132287.1"/>
    </source>
</evidence>
<dbReference type="PANTHER" id="PTHR37423:SF2">
    <property type="entry name" value="MEMBRANE-BOUND LYTIC MUREIN TRANSGLYCOSYLASE C"/>
    <property type="match status" value="1"/>
</dbReference>
<organism evidence="2 3">
    <name type="scientific">Capillibacterium thermochitinicola</name>
    <dbReference type="NCBI Taxonomy" id="2699427"/>
    <lineage>
        <taxon>Bacteria</taxon>
        <taxon>Bacillati</taxon>
        <taxon>Bacillota</taxon>
        <taxon>Capillibacterium</taxon>
    </lineage>
</organism>
<dbReference type="InterPro" id="IPR008258">
    <property type="entry name" value="Transglycosylase_SLT_dom_1"/>
</dbReference>
<dbReference type="InterPro" id="IPR023346">
    <property type="entry name" value="Lysozyme-like_dom_sf"/>
</dbReference>
<gene>
    <name evidence="2" type="ORF">G5B42_01810</name>
</gene>